<dbReference type="Proteomes" id="UP000230069">
    <property type="component" value="Unassembled WGS sequence"/>
</dbReference>
<sequence>MASTTIRSAFRSSSSLHGVTYKKLTTQAKPKSIPSFFNLPKQKPLSQRILRSPVELSCCLDSLLPYHTATSSALLTSMIFQISRRSSWLSEGTIS</sequence>
<dbReference type="PANTHER" id="PTHR33156:SF59">
    <property type="entry name" value="PROTEIN NUCLEAR FUSION DEFECTIVE 6, CHLOROPLASTIC_MITOCHONDRIAL-LIKE"/>
    <property type="match status" value="1"/>
</dbReference>
<dbReference type="InParanoid" id="A0A2G5CJ40"/>
<dbReference type="PANTHER" id="PTHR33156">
    <property type="entry name" value="OS02G0230000 PROTEIN"/>
    <property type="match status" value="1"/>
</dbReference>
<protein>
    <recommendedName>
        <fullName evidence="3">Protein NUCLEAR FUSION DEFECTIVE 6, chloroplastic/mitochondrial-like</fullName>
    </recommendedName>
</protein>
<dbReference type="AlphaFoldDB" id="A0A2G5CJ40"/>
<accession>A0A2G5CJ40</accession>
<organism evidence="1 2">
    <name type="scientific">Aquilegia coerulea</name>
    <name type="common">Rocky mountain columbine</name>
    <dbReference type="NCBI Taxonomy" id="218851"/>
    <lineage>
        <taxon>Eukaryota</taxon>
        <taxon>Viridiplantae</taxon>
        <taxon>Streptophyta</taxon>
        <taxon>Embryophyta</taxon>
        <taxon>Tracheophyta</taxon>
        <taxon>Spermatophyta</taxon>
        <taxon>Magnoliopsida</taxon>
        <taxon>Ranunculales</taxon>
        <taxon>Ranunculaceae</taxon>
        <taxon>Thalictroideae</taxon>
        <taxon>Aquilegia</taxon>
    </lineage>
</organism>
<reference evidence="1 2" key="1">
    <citation type="submission" date="2017-09" db="EMBL/GenBank/DDBJ databases">
        <title>WGS assembly of Aquilegia coerulea Goldsmith.</title>
        <authorList>
            <person name="Hodges S."/>
            <person name="Kramer E."/>
            <person name="Nordborg M."/>
            <person name="Tomkins J."/>
            <person name="Borevitz J."/>
            <person name="Derieg N."/>
            <person name="Yan J."/>
            <person name="Mihaltcheva S."/>
            <person name="Hayes R.D."/>
            <person name="Rokhsar D."/>
        </authorList>
    </citation>
    <scope>NUCLEOTIDE SEQUENCE [LARGE SCALE GENOMIC DNA]</scope>
    <source>
        <strain evidence="2">cv. Goldsmith</strain>
    </source>
</reference>
<keyword evidence="2" id="KW-1185">Reference proteome</keyword>
<proteinExistence type="predicted"/>
<dbReference type="STRING" id="218851.A0A2G5CJ40"/>
<dbReference type="GO" id="GO:0005739">
    <property type="term" value="C:mitochondrion"/>
    <property type="evidence" value="ECO:0007669"/>
    <property type="project" value="TreeGrafter"/>
</dbReference>
<dbReference type="EMBL" id="KZ305068">
    <property type="protein sequence ID" value="PIA31200.1"/>
    <property type="molecule type" value="Genomic_DNA"/>
</dbReference>
<name>A0A2G5CJ40_AQUCA</name>
<dbReference type="InterPro" id="IPR043459">
    <property type="entry name" value="NFD6/NOXY2-like"/>
</dbReference>
<dbReference type="OrthoDB" id="736963at2759"/>
<gene>
    <name evidence="1" type="ORF">AQUCO_05100005v1</name>
</gene>
<evidence type="ECO:0000313" key="1">
    <source>
        <dbReference type="EMBL" id="PIA31200.1"/>
    </source>
</evidence>
<evidence type="ECO:0000313" key="2">
    <source>
        <dbReference type="Proteomes" id="UP000230069"/>
    </source>
</evidence>
<evidence type="ECO:0008006" key="3">
    <source>
        <dbReference type="Google" id="ProtNLM"/>
    </source>
</evidence>